<reference evidence="10 12" key="2">
    <citation type="submission" date="2020-08" db="EMBL/GenBank/DDBJ databases">
        <title>Genomic Encyclopedia of Type Strains, Phase IV (KMG-IV): sequencing the most valuable type-strain genomes for metagenomic binning, comparative biology and taxonomic classification.</title>
        <authorList>
            <person name="Goeker M."/>
        </authorList>
    </citation>
    <scope>NUCLEOTIDE SEQUENCE [LARGE SCALE GENOMIC DNA]</scope>
    <source>
        <strain evidence="10 12">DSM 22419</strain>
    </source>
</reference>
<evidence type="ECO:0000313" key="12">
    <source>
        <dbReference type="Proteomes" id="UP000545588"/>
    </source>
</evidence>
<gene>
    <name evidence="10" type="ORF">HNR41_001558</name>
    <name evidence="9" type="ORF">JEOCOQ751_00222</name>
</gene>
<dbReference type="AlphaFoldDB" id="A0A6V7R2U7"/>
<evidence type="ECO:0000256" key="7">
    <source>
        <dbReference type="SAM" id="Phobius"/>
    </source>
</evidence>
<evidence type="ECO:0000313" key="11">
    <source>
        <dbReference type="Proteomes" id="UP000534001"/>
    </source>
</evidence>
<dbReference type="Pfam" id="PF02163">
    <property type="entry name" value="Peptidase_M50"/>
    <property type="match status" value="1"/>
</dbReference>
<comment type="similarity">
    <text evidence="3">Belongs to the peptidase M50B family.</text>
</comment>
<evidence type="ECO:0000313" key="10">
    <source>
        <dbReference type="EMBL" id="MBB6423586.1"/>
    </source>
</evidence>
<feature type="transmembrane region" description="Helical" evidence="7">
    <location>
        <begin position="136"/>
        <end position="158"/>
    </location>
</feature>
<dbReference type="GO" id="GO:0016020">
    <property type="term" value="C:membrane"/>
    <property type="evidence" value="ECO:0007669"/>
    <property type="project" value="UniProtKB-SubCell"/>
</dbReference>
<evidence type="ECO:0000259" key="8">
    <source>
        <dbReference type="Pfam" id="PF02163"/>
    </source>
</evidence>
<keyword evidence="4 7" id="KW-0812">Transmembrane</keyword>
<protein>
    <recommendedName>
        <fullName evidence="8">Peptidase M50 domain-containing protein</fullName>
    </recommendedName>
</protein>
<dbReference type="EMBL" id="CAJEWA010000004">
    <property type="protein sequence ID" value="CAD2071384.1"/>
    <property type="molecule type" value="Genomic_DNA"/>
</dbReference>
<evidence type="ECO:0000313" key="9">
    <source>
        <dbReference type="EMBL" id="CAD2071384.1"/>
    </source>
</evidence>
<proteinExistence type="inferred from homology"/>
<reference evidence="9 11" key="1">
    <citation type="submission" date="2020-07" db="EMBL/GenBank/DDBJ databases">
        <authorList>
            <person name="Criscuolo A."/>
        </authorList>
    </citation>
    <scope>NUCLEOTIDE SEQUENCE [LARGE SCALE GENOMIC DNA]</scope>
    <source>
        <strain evidence="9">CIP111751</strain>
    </source>
</reference>
<evidence type="ECO:0000256" key="6">
    <source>
        <dbReference type="ARBA" id="ARBA00023136"/>
    </source>
</evidence>
<dbReference type="GO" id="GO:0006508">
    <property type="term" value="P:proteolysis"/>
    <property type="evidence" value="ECO:0007669"/>
    <property type="project" value="InterPro"/>
</dbReference>
<dbReference type="Proteomes" id="UP000545588">
    <property type="component" value="Unassembled WGS sequence"/>
</dbReference>
<comment type="cofactor">
    <cofactor evidence="1">
        <name>Zn(2+)</name>
        <dbReference type="ChEBI" id="CHEBI:29105"/>
    </cofactor>
</comment>
<dbReference type="RefSeq" id="WP_184283362.1">
    <property type="nucleotide sequence ID" value="NZ_BMCO01000002.1"/>
</dbReference>
<feature type="transmembrane region" description="Helical" evidence="7">
    <location>
        <begin position="6"/>
        <end position="25"/>
    </location>
</feature>
<keyword evidence="6 7" id="KW-0472">Membrane</keyword>
<evidence type="ECO:0000256" key="4">
    <source>
        <dbReference type="ARBA" id="ARBA00022692"/>
    </source>
</evidence>
<sequence>MNFLKSNLIVILLFYIVAPIIHIFLDFDGIYLMMIITVWMLTVVFHELGHCFIALLRGMRISFISGLPGMYMNGRWYLRIPMYFSFGAMLAYKPLRKGHITKKDIIWLNLGGALFNLIAIIILLMLKYIVDIENSVLNFALLTNVLIGLVTGLNPAAADGKSIWNLIKGNTDELKYYDSMNYMYDPEVSHTRILNEIEENRDIIANYSRNIAWIEQNVDSDNITGIYNTELHDTEELNRKLAKAFQNLYKAVDKNSLTEEEIEIFNEVNTSLYFVFGDIYRYFKTKDPMILMKLEEYNSWMPSQREDMLFKNALKKLVV</sequence>
<accession>A0A6V7R2U7</accession>
<dbReference type="EMBL" id="JACHFF010000002">
    <property type="protein sequence ID" value="MBB6423586.1"/>
    <property type="molecule type" value="Genomic_DNA"/>
</dbReference>
<organism evidence="9 11">
    <name type="scientific">Jeotgalicoccus coquinae</name>
    <dbReference type="NCBI Taxonomy" id="709509"/>
    <lineage>
        <taxon>Bacteria</taxon>
        <taxon>Bacillati</taxon>
        <taxon>Bacillota</taxon>
        <taxon>Bacilli</taxon>
        <taxon>Bacillales</taxon>
        <taxon>Staphylococcaceae</taxon>
        <taxon>Jeotgalicoccus</taxon>
    </lineage>
</organism>
<dbReference type="Proteomes" id="UP000534001">
    <property type="component" value="Unassembled WGS sequence"/>
</dbReference>
<keyword evidence="12" id="KW-1185">Reference proteome</keyword>
<comment type="caution">
    <text evidence="9">The sequence shown here is derived from an EMBL/GenBank/DDBJ whole genome shotgun (WGS) entry which is preliminary data.</text>
</comment>
<name>A0A6V7R2U7_9STAP</name>
<evidence type="ECO:0000256" key="2">
    <source>
        <dbReference type="ARBA" id="ARBA00004141"/>
    </source>
</evidence>
<feature type="transmembrane region" description="Helical" evidence="7">
    <location>
        <begin position="107"/>
        <end position="130"/>
    </location>
</feature>
<dbReference type="InterPro" id="IPR008915">
    <property type="entry name" value="Peptidase_M50"/>
</dbReference>
<comment type="subcellular location">
    <subcellularLocation>
        <location evidence="2">Membrane</location>
        <topology evidence="2">Multi-pass membrane protein</topology>
    </subcellularLocation>
</comment>
<evidence type="ECO:0000256" key="5">
    <source>
        <dbReference type="ARBA" id="ARBA00022989"/>
    </source>
</evidence>
<feature type="domain" description="Peptidase M50" evidence="8">
    <location>
        <begin position="36"/>
        <end position="172"/>
    </location>
</feature>
<evidence type="ECO:0000256" key="1">
    <source>
        <dbReference type="ARBA" id="ARBA00001947"/>
    </source>
</evidence>
<evidence type="ECO:0000256" key="3">
    <source>
        <dbReference type="ARBA" id="ARBA00007931"/>
    </source>
</evidence>
<feature type="transmembrane region" description="Helical" evidence="7">
    <location>
        <begin position="76"/>
        <end position="95"/>
    </location>
</feature>
<keyword evidence="5 7" id="KW-1133">Transmembrane helix</keyword>
<feature type="transmembrane region" description="Helical" evidence="7">
    <location>
        <begin position="32"/>
        <end position="56"/>
    </location>
</feature>